<accession>A0A841E3V7</accession>
<evidence type="ECO:0000313" key="3">
    <source>
        <dbReference type="Proteomes" id="UP000558997"/>
    </source>
</evidence>
<protein>
    <recommendedName>
        <fullName evidence="4">Peptidase S33 tripeptidyl aminopeptidase-like C-terminal domain-containing protein</fullName>
    </recommendedName>
</protein>
<name>A0A841E3V7_9ACTN</name>
<dbReference type="EMBL" id="JACHNF010000001">
    <property type="protein sequence ID" value="MBB5983057.1"/>
    <property type="molecule type" value="Genomic_DNA"/>
</dbReference>
<dbReference type="AlphaFoldDB" id="A0A841E3V7"/>
<organism evidence="2 3">
    <name type="scientific">Kribbella solani</name>
    <dbReference type="NCBI Taxonomy" id="236067"/>
    <lineage>
        <taxon>Bacteria</taxon>
        <taxon>Bacillati</taxon>
        <taxon>Actinomycetota</taxon>
        <taxon>Actinomycetes</taxon>
        <taxon>Propionibacteriales</taxon>
        <taxon>Kribbellaceae</taxon>
        <taxon>Kribbella</taxon>
    </lineage>
</organism>
<evidence type="ECO:0000256" key="1">
    <source>
        <dbReference type="SAM" id="MobiDB-lite"/>
    </source>
</evidence>
<proteinExistence type="predicted"/>
<feature type="region of interest" description="Disordered" evidence="1">
    <location>
        <begin position="1"/>
        <end position="29"/>
    </location>
</feature>
<gene>
    <name evidence="2" type="ORF">HDA44_006398</name>
</gene>
<evidence type="ECO:0008006" key="4">
    <source>
        <dbReference type="Google" id="ProtNLM"/>
    </source>
</evidence>
<sequence>MLDLRSGVSRAAHDPERGAGCRPGAVRAGDSCAQPDRVVLGTYLGIVYRSTFPAHTGRVFLDSPAPPWTELDRHILESAAAQERNFARMAAWLARHDATYHLGSTARKVRAEVLRLVRAYDRNPKTYSDFPSPIDGSTIADLAGRAGTDWPRAGQALNELRTATGSTVPPTVKDLFGARRPAPGTPEATNFTMNWAVSCNEDGSRSSFEASWRDYQQLQKTSPVTGRRWGPPARCAGWSLPVQHPTLRHSDGSLILAAHLYENMSVYAWALETRKAVGGTVYTIPDDAHVATTKVPRCAAEVVTYFVSGARPRPCPGLQPPA</sequence>
<reference evidence="2 3" key="1">
    <citation type="submission" date="2020-08" db="EMBL/GenBank/DDBJ databases">
        <title>Sequencing the genomes of 1000 actinobacteria strains.</title>
        <authorList>
            <person name="Klenk H.-P."/>
        </authorList>
    </citation>
    <scope>NUCLEOTIDE SEQUENCE [LARGE SCALE GENOMIC DNA]</scope>
    <source>
        <strain evidence="2 3">DSM 17294</strain>
    </source>
</reference>
<evidence type="ECO:0000313" key="2">
    <source>
        <dbReference type="EMBL" id="MBB5983057.1"/>
    </source>
</evidence>
<dbReference type="Proteomes" id="UP000558997">
    <property type="component" value="Unassembled WGS sequence"/>
</dbReference>
<keyword evidence="3" id="KW-1185">Reference proteome</keyword>
<comment type="caution">
    <text evidence="2">The sequence shown here is derived from an EMBL/GenBank/DDBJ whole genome shotgun (WGS) entry which is preliminary data.</text>
</comment>